<organism evidence="2 3">
    <name type="scientific">Nannochloropsis gaditana</name>
    <dbReference type="NCBI Taxonomy" id="72520"/>
    <lineage>
        <taxon>Eukaryota</taxon>
        <taxon>Sar</taxon>
        <taxon>Stramenopiles</taxon>
        <taxon>Ochrophyta</taxon>
        <taxon>Eustigmatophyceae</taxon>
        <taxon>Eustigmatales</taxon>
        <taxon>Monodopsidaceae</taxon>
        <taxon>Nannochloropsis</taxon>
    </lineage>
</organism>
<dbReference type="AlphaFoldDB" id="W7TN67"/>
<comment type="caution">
    <text evidence="2">The sequence shown here is derived from an EMBL/GenBank/DDBJ whole genome shotgun (WGS) entry which is preliminary data.</text>
</comment>
<reference evidence="2 3" key="1">
    <citation type="journal article" date="2014" name="Mol. Plant">
        <title>Chromosome Scale Genome Assembly and Transcriptome Profiling of Nannochloropsis gaditana in Nitrogen Depletion.</title>
        <authorList>
            <person name="Corteggiani Carpinelli E."/>
            <person name="Telatin A."/>
            <person name="Vitulo N."/>
            <person name="Forcato C."/>
            <person name="D'Angelo M."/>
            <person name="Schiavon R."/>
            <person name="Vezzi A."/>
            <person name="Giacometti G.M."/>
            <person name="Morosinotto T."/>
            <person name="Valle G."/>
        </authorList>
    </citation>
    <scope>NUCLEOTIDE SEQUENCE [LARGE SCALE GENOMIC DNA]</scope>
    <source>
        <strain evidence="2 3">B-31</strain>
    </source>
</reference>
<feature type="compositionally biased region" description="Low complexity" evidence="1">
    <location>
        <begin position="70"/>
        <end position="89"/>
    </location>
</feature>
<accession>W7TN67</accession>
<protein>
    <submittedName>
        <fullName evidence="2">Uncharacterized protein</fullName>
    </submittedName>
</protein>
<sequence length="139" mass="15531">MENWESFMKDERLLVIDVHQDWSGSCADVVESFFRKLWMETEGKVRFLSASRPKMDAKLKTLFPSMHINSSATKSNSTSNSLNKSTQSNVNGDGEANGVLPDGSTPLFLFVKNEQLVCRLVGLDTGMISMSIKQHLSIK</sequence>
<evidence type="ECO:0000256" key="1">
    <source>
        <dbReference type="SAM" id="MobiDB-lite"/>
    </source>
</evidence>
<proteinExistence type="predicted"/>
<evidence type="ECO:0000313" key="2">
    <source>
        <dbReference type="EMBL" id="EWM27497.1"/>
    </source>
</evidence>
<dbReference type="Gene3D" id="3.40.30.10">
    <property type="entry name" value="Glutaredoxin"/>
    <property type="match status" value="1"/>
</dbReference>
<gene>
    <name evidence="2" type="ORF">Naga_100099g3</name>
</gene>
<feature type="region of interest" description="Disordered" evidence="1">
    <location>
        <begin position="70"/>
        <end position="97"/>
    </location>
</feature>
<evidence type="ECO:0000313" key="3">
    <source>
        <dbReference type="Proteomes" id="UP000019335"/>
    </source>
</evidence>
<dbReference type="SUPFAM" id="SSF52833">
    <property type="entry name" value="Thioredoxin-like"/>
    <property type="match status" value="1"/>
</dbReference>
<dbReference type="InterPro" id="IPR036249">
    <property type="entry name" value="Thioredoxin-like_sf"/>
</dbReference>
<dbReference type="EMBL" id="AZIL01000433">
    <property type="protein sequence ID" value="EWM27497.1"/>
    <property type="molecule type" value="Genomic_DNA"/>
</dbReference>
<dbReference type="Proteomes" id="UP000019335">
    <property type="component" value="Chromosome 6"/>
</dbReference>
<keyword evidence="3" id="KW-1185">Reference proteome</keyword>
<dbReference type="OrthoDB" id="10263751at2759"/>
<name>W7TN67_9STRA</name>